<dbReference type="PANTHER" id="PTHR43630">
    <property type="entry name" value="POLY-BETA-1,6-N-ACETYL-D-GLUCOSAMINE SYNTHASE"/>
    <property type="match status" value="1"/>
</dbReference>
<dbReference type="EMBL" id="QFYP01000001">
    <property type="protein sequence ID" value="RAK59741.1"/>
    <property type="molecule type" value="Genomic_DNA"/>
</dbReference>
<name>A0A328AZZ3_9CAUL</name>
<proteinExistence type="inferred from homology"/>
<dbReference type="PANTHER" id="PTHR43630:SF2">
    <property type="entry name" value="GLYCOSYLTRANSFERASE"/>
    <property type="match status" value="1"/>
</dbReference>
<evidence type="ECO:0000313" key="3">
    <source>
        <dbReference type="EMBL" id="RAK59741.1"/>
    </source>
</evidence>
<reference evidence="4" key="1">
    <citation type="submission" date="2018-05" db="EMBL/GenBank/DDBJ databases">
        <authorList>
            <person name="Li X."/>
        </authorList>
    </citation>
    <scope>NUCLEOTIDE SEQUENCE [LARGE SCALE GENOMIC DNA]</scope>
    <source>
        <strain evidence="4">HKS-05</strain>
    </source>
</reference>
<dbReference type="RefSeq" id="WP_111457034.1">
    <property type="nucleotide sequence ID" value="NZ_QFYP01000001.1"/>
</dbReference>
<sequence length="270" mass="29832">MKLSGLVCAHNEEARLAECLRGLAFCDEVVVVADRCTDRTQEIARQFGAIVIDGIFPLESQRKDAGIAACSGEWIFEVDADELVDPMLAAEVRATIEAPAQGDWFQVPVDNYVGKTLVRNGWGGSFGTSSVARLYRRGVKHWKPHRVHPGVTFEGRFAGGLNTPLRHKVDDDIGDMIDRLNRYTALRAADLADKGEPGTLGDNVFRGFRRFWKCYVGRKGRREGDLGFLIALMAGLYPVISHLRAKEILEARRSAPQEALGTVVRHEAVG</sequence>
<comment type="similarity">
    <text evidence="1">Belongs to the glycosyltransferase 2 family. WaaE/KdtX subfamily.</text>
</comment>
<protein>
    <submittedName>
        <fullName evidence="3">Glycosyltransferase family 2 protein</fullName>
    </submittedName>
</protein>
<feature type="domain" description="Glycosyltransferase 2-like" evidence="2">
    <location>
        <begin position="6"/>
        <end position="122"/>
    </location>
</feature>
<dbReference type="OrthoDB" id="9815923at2"/>
<accession>A0A328AZZ3</accession>
<evidence type="ECO:0000313" key="4">
    <source>
        <dbReference type="Proteomes" id="UP000249842"/>
    </source>
</evidence>
<gene>
    <name evidence="3" type="ORF">DJ021_07955</name>
</gene>
<dbReference type="AlphaFoldDB" id="A0A328AZZ3"/>
<dbReference type="Proteomes" id="UP000249842">
    <property type="component" value="Unassembled WGS sequence"/>
</dbReference>
<dbReference type="InterPro" id="IPR029044">
    <property type="entry name" value="Nucleotide-diphossugar_trans"/>
</dbReference>
<evidence type="ECO:0000259" key="2">
    <source>
        <dbReference type="Pfam" id="PF00535"/>
    </source>
</evidence>
<keyword evidence="4" id="KW-1185">Reference proteome</keyword>
<keyword evidence="3" id="KW-0808">Transferase</keyword>
<dbReference type="GO" id="GO:0016740">
    <property type="term" value="F:transferase activity"/>
    <property type="evidence" value="ECO:0007669"/>
    <property type="project" value="UniProtKB-KW"/>
</dbReference>
<dbReference type="Pfam" id="PF00535">
    <property type="entry name" value="Glycos_transf_2"/>
    <property type="match status" value="1"/>
</dbReference>
<dbReference type="InterPro" id="IPR001173">
    <property type="entry name" value="Glyco_trans_2-like"/>
</dbReference>
<comment type="caution">
    <text evidence="3">The sequence shown here is derived from an EMBL/GenBank/DDBJ whole genome shotgun (WGS) entry which is preliminary data.</text>
</comment>
<dbReference type="SUPFAM" id="SSF53448">
    <property type="entry name" value="Nucleotide-diphospho-sugar transferases"/>
    <property type="match status" value="1"/>
</dbReference>
<organism evidence="3 4">
    <name type="scientific">Phenylobacterium hankyongense</name>
    <dbReference type="NCBI Taxonomy" id="1813876"/>
    <lineage>
        <taxon>Bacteria</taxon>
        <taxon>Pseudomonadati</taxon>
        <taxon>Pseudomonadota</taxon>
        <taxon>Alphaproteobacteria</taxon>
        <taxon>Caulobacterales</taxon>
        <taxon>Caulobacteraceae</taxon>
        <taxon>Phenylobacterium</taxon>
    </lineage>
</organism>
<dbReference type="Gene3D" id="3.90.550.10">
    <property type="entry name" value="Spore Coat Polysaccharide Biosynthesis Protein SpsA, Chain A"/>
    <property type="match status" value="1"/>
</dbReference>
<evidence type="ECO:0000256" key="1">
    <source>
        <dbReference type="ARBA" id="ARBA00038494"/>
    </source>
</evidence>
<dbReference type="CDD" id="cd02511">
    <property type="entry name" value="Beta4Glucosyltransferase"/>
    <property type="match status" value="1"/>
</dbReference>